<proteinExistence type="predicted"/>
<dbReference type="AlphaFoldDB" id="A0A1I0LY83"/>
<evidence type="ECO:0000313" key="3">
    <source>
        <dbReference type="Proteomes" id="UP000199373"/>
    </source>
</evidence>
<gene>
    <name evidence="2" type="ORF">SAMN04487850_0086</name>
</gene>
<reference evidence="2 3" key="1">
    <citation type="submission" date="2016-10" db="EMBL/GenBank/DDBJ databases">
        <authorList>
            <person name="de Groot N.N."/>
        </authorList>
    </citation>
    <scope>NUCLEOTIDE SEQUENCE [LARGE SCALE GENOMIC DNA]</scope>
    <source>
        <strain evidence="2 3">TC2-24</strain>
    </source>
</reference>
<dbReference type="EMBL" id="FOIQ01000001">
    <property type="protein sequence ID" value="SEV80698.1"/>
    <property type="molecule type" value="Genomic_DNA"/>
</dbReference>
<evidence type="ECO:0000256" key="1">
    <source>
        <dbReference type="SAM" id="MobiDB-lite"/>
    </source>
</evidence>
<accession>A0A1I0LY83</accession>
<dbReference type="Proteomes" id="UP000199373">
    <property type="component" value="Unassembled WGS sequence"/>
</dbReference>
<sequence length="72" mass="8053">MGYFQNILSDSISGKTSSPEAPYNQDTSGPPLLQVNNLYLYRQRSQFAEGIHRISTCSPISIFKDMLILLVS</sequence>
<feature type="compositionally biased region" description="Polar residues" evidence="1">
    <location>
        <begin position="1"/>
        <end position="28"/>
    </location>
</feature>
<keyword evidence="3" id="KW-1185">Reference proteome</keyword>
<name>A0A1I0LY83_9BACT</name>
<evidence type="ECO:0000313" key="2">
    <source>
        <dbReference type="EMBL" id="SEV80698.1"/>
    </source>
</evidence>
<organism evidence="2 3">
    <name type="scientific">Prevotella aff. ruminicola Tc2-24</name>
    <dbReference type="NCBI Taxonomy" id="81582"/>
    <lineage>
        <taxon>Bacteria</taxon>
        <taxon>Pseudomonadati</taxon>
        <taxon>Bacteroidota</taxon>
        <taxon>Bacteroidia</taxon>
        <taxon>Bacteroidales</taxon>
        <taxon>Prevotellaceae</taxon>
        <taxon>Prevotella</taxon>
    </lineage>
</organism>
<protein>
    <submittedName>
        <fullName evidence="2">Uncharacterized protein</fullName>
    </submittedName>
</protein>
<feature type="region of interest" description="Disordered" evidence="1">
    <location>
        <begin position="1"/>
        <end position="30"/>
    </location>
</feature>